<feature type="region of interest" description="Disordered" evidence="1">
    <location>
        <begin position="972"/>
        <end position="991"/>
    </location>
</feature>
<feature type="compositionally biased region" description="Polar residues" evidence="1">
    <location>
        <begin position="972"/>
        <end position="989"/>
    </location>
</feature>
<feature type="region of interest" description="Disordered" evidence="1">
    <location>
        <begin position="1354"/>
        <end position="1374"/>
    </location>
</feature>
<reference evidence="2 3" key="1">
    <citation type="submission" date="2023-02" db="EMBL/GenBank/DDBJ databases">
        <title>LHISI_Scaffold_Assembly.</title>
        <authorList>
            <person name="Stuart O.P."/>
            <person name="Cleave R."/>
            <person name="Magrath M.J.L."/>
            <person name="Mikheyev A.S."/>
        </authorList>
    </citation>
    <scope>NUCLEOTIDE SEQUENCE [LARGE SCALE GENOMIC DNA]</scope>
    <source>
        <strain evidence="2">Daus_M_001</strain>
        <tissue evidence="2">Leg muscle</tissue>
    </source>
</reference>
<protein>
    <recommendedName>
        <fullName evidence="4">Pre-C2HC domain-containing protein</fullName>
    </recommendedName>
</protein>
<feature type="region of interest" description="Disordered" evidence="1">
    <location>
        <begin position="1030"/>
        <end position="1066"/>
    </location>
</feature>
<organism evidence="2 3">
    <name type="scientific">Dryococelus australis</name>
    <dbReference type="NCBI Taxonomy" id="614101"/>
    <lineage>
        <taxon>Eukaryota</taxon>
        <taxon>Metazoa</taxon>
        <taxon>Ecdysozoa</taxon>
        <taxon>Arthropoda</taxon>
        <taxon>Hexapoda</taxon>
        <taxon>Insecta</taxon>
        <taxon>Pterygota</taxon>
        <taxon>Neoptera</taxon>
        <taxon>Polyneoptera</taxon>
        <taxon>Phasmatodea</taxon>
        <taxon>Verophasmatodea</taxon>
        <taxon>Anareolatae</taxon>
        <taxon>Phasmatidae</taxon>
        <taxon>Eurycanthinae</taxon>
        <taxon>Dryococelus</taxon>
    </lineage>
</organism>
<dbReference type="Proteomes" id="UP001159363">
    <property type="component" value="Chromosome 8"/>
</dbReference>
<comment type="caution">
    <text evidence="2">The sequence shown here is derived from an EMBL/GenBank/DDBJ whole genome shotgun (WGS) entry which is preliminary data.</text>
</comment>
<evidence type="ECO:0000313" key="3">
    <source>
        <dbReference type="Proteomes" id="UP001159363"/>
    </source>
</evidence>
<dbReference type="EMBL" id="JARBHB010000009">
    <property type="protein sequence ID" value="KAJ8875908.1"/>
    <property type="molecule type" value="Genomic_DNA"/>
</dbReference>
<feature type="region of interest" description="Disordered" evidence="1">
    <location>
        <begin position="1166"/>
        <end position="1200"/>
    </location>
</feature>
<gene>
    <name evidence="2" type="ORF">PR048_023815</name>
</gene>
<evidence type="ECO:0000256" key="1">
    <source>
        <dbReference type="SAM" id="MobiDB-lite"/>
    </source>
</evidence>
<sequence>MAQVCVCCGAGNTRTVELRNGAEGSLQVKPGLVSLEIPDVYKFGADLPWCSRLVRHRSGLWRLWVRIPGPEFLFMDDNTSHCTAAATGQLGSEGIRHMGWSAWPWDLKLIKCVECCREMTGSTSPAASNDFTFVIGAVRGMGHDAPRTRQQPRTVHEQTLHILSRSQERPYPLLRTAFYLSSTYQIDVSALRRLPDRCQSSPADDGVMVELTLRLLIPESWKKEVDLQPECVNDEFMIPQAMQFLAKVRRRLRARRQNVPKEELATPPRPSQLAGGEGRCVDIDTARHLRCICRTILRALRLRDVVAAAGDARRDRPDILPAPYHIIHKCAPLCSPECNHLLTTAMIPVFWLSTSAEAGLPTPYSQPCLYPSPTRPSLVLFTPSCALVNFGLSQHPSSRDTTPVYLGRHSNAILAYWVISILVCKGQRLSPPPLFPSTTARVIESDGGSRRSPCSLLSSHYGVDFLVRHKRLAIHSRALPNSPVVQGMFPFGIPTDDEIFQAETMALAGDTQYFPLLPHPHTIATESMDVDFQLMKRKGAKLPAKVNKIPNQQESKRLRKALLVAPTNPVTVVDTTSKPTNLGPSGQPPPNSHPATWKKPNQRHQQTFRIVVPDTTKHNLLIHKLRAIRKDGFSLLHNRQGINFLATQLELHQDALQMLSANMIPHFSYSLASTAPQNMVFDLPASTDISDINQDLTSAGYNVQHIYQFKKRIPVQADPSKFSLESEPLVCVTAAQNTNLPPLHKVSKLTVTIVHPHTRQKRPQDVAQCRNCLALGHTNNFCSMPPSCPHCARSHPQNACTHRKEPCCYSRPCRPTDSPRFVATRFFQGRTKPVVVRVRGDADRGPATSRGVHCRGRSTARRTAACSSRLSRALRKGRERPPSRGAALTAARGAGELLREAGADLLAAAEARPLIAPTLVIGLVEAAAPDHPVVRLVCKHTHPHTKRYDNGHLQLLQDDTLQEDSQICKVSSTGNQQVMSSIPSPTEMGTVSADDYDEKVKAKDGMSAVESICAKRTLARCSPLNTDEYTTPATNKSTPDIYDQAGGENDREDSIYDDYDDSDSVEDDDYSVDALTRFFSEFPSTSDVNKAEDAENTDYMFTEVPNKLVDRLRLLDEQQCGDYSSMKEVASIIRELKERDYIRLCDELLYSENEISGRNCRAHSDIFDKPQPKTAEHSLSRAEDYRARPSWAEDRQPPSRRSQCGFELILRLRVRAQDVWALVPMMWSDNFPPTWANRALLPEGSLPDFRTLESCPDDAAGRRLFSVISCFPPPLYSGAAIFSPRFTSIGFQDLVVKSFPHLTTPHNLSQRPSYPLSGRGQHVDALVTQLSVTTTGRGKERGSRRKLLRCYNSRDTLPASGDSEVTGQPTRAEPRCTRPISALAVVEKTPSTWSFPPLSEAEKRWSSKGDTATRIKRPIAATRKALNLRAVFSSHCMCIWEFQRIDERLKMAGSGIAEVTSLHNPLPPPLPLVGARCPSCLRSSNVFGNFSRWCQLPTCMQIKSSLPATHSLPTLHSSELVRLHDANQPYAPTTPRQSARSWGSVTSLSSIVNFLH</sequence>
<accession>A0ABQ9GV38</accession>
<proteinExistence type="predicted"/>
<keyword evidence="3" id="KW-1185">Reference proteome</keyword>
<evidence type="ECO:0008006" key="4">
    <source>
        <dbReference type="Google" id="ProtNLM"/>
    </source>
</evidence>
<name>A0ABQ9GV38_9NEOP</name>
<evidence type="ECO:0000313" key="2">
    <source>
        <dbReference type="EMBL" id="KAJ8875908.1"/>
    </source>
</evidence>
<feature type="compositionally biased region" description="Acidic residues" evidence="1">
    <location>
        <begin position="1055"/>
        <end position="1066"/>
    </location>
</feature>
<feature type="region of interest" description="Disordered" evidence="1">
    <location>
        <begin position="573"/>
        <end position="603"/>
    </location>
</feature>
<feature type="compositionally biased region" description="Polar residues" evidence="1">
    <location>
        <begin position="573"/>
        <end position="584"/>
    </location>
</feature>
<feature type="compositionally biased region" description="Basic and acidic residues" evidence="1">
    <location>
        <begin position="1166"/>
        <end position="1197"/>
    </location>
</feature>